<dbReference type="EMBL" id="AQRA01000002">
    <property type="protein sequence ID" value="EZH74902.1"/>
    <property type="molecule type" value="Genomic_DNA"/>
</dbReference>
<evidence type="ECO:0000313" key="1">
    <source>
        <dbReference type="EMBL" id="EZH74902.1"/>
    </source>
</evidence>
<protein>
    <submittedName>
        <fullName evidence="1">Uncharacterized protein</fullName>
    </submittedName>
</protein>
<dbReference type="STRING" id="1317122.ATO12_09215"/>
<dbReference type="Proteomes" id="UP000023541">
    <property type="component" value="Unassembled WGS sequence"/>
</dbReference>
<dbReference type="OrthoDB" id="1161085at2"/>
<gene>
    <name evidence="1" type="ORF">ATO12_09215</name>
</gene>
<keyword evidence="2" id="KW-1185">Reference proteome</keyword>
<evidence type="ECO:0000313" key="2">
    <source>
        <dbReference type="Proteomes" id="UP000023541"/>
    </source>
</evidence>
<proteinExistence type="predicted"/>
<comment type="caution">
    <text evidence="1">The sequence shown here is derived from an EMBL/GenBank/DDBJ whole genome shotgun (WGS) entry which is preliminary data.</text>
</comment>
<dbReference type="RefSeq" id="WP_034239796.1">
    <property type="nucleotide sequence ID" value="NZ_AQRA01000002.1"/>
</dbReference>
<dbReference type="eggNOG" id="ENOG5032H9K">
    <property type="taxonomic scope" value="Bacteria"/>
</dbReference>
<organism evidence="1 2">
    <name type="scientific">Aquimarina atlantica</name>
    <dbReference type="NCBI Taxonomy" id="1317122"/>
    <lineage>
        <taxon>Bacteria</taxon>
        <taxon>Pseudomonadati</taxon>
        <taxon>Bacteroidota</taxon>
        <taxon>Flavobacteriia</taxon>
        <taxon>Flavobacteriales</taxon>
        <taxon>Flavobacteriaceae</taxon>
        <taxon>Aquimarina</taxon>
    </lineage>
</organism>
<sequence>MTNEKELLYKILENFNGMGKIEAYDLTHKLETLLFYASNPINAKELKQLIVSDMDHDHEIDPFHFTILPNGNFCEFVGCNNWMHVYKENKRILPDWPVFETYYFKTRYAPLELKKLTKKNLLQDVKEKNEDEKVRTFLKQYNVCKKDVVTNRLLILEA</sequence>
<dbReference type="AlphaFoldDB" id="A0A023BXT8"/>
<reference evidence="1 2" key="1">
    <citation type="submission" date="2014-04" db="EMBL/GenBank/DDBJ databases">
        <title>Aquimarina sp. 22II-S11-z7 Genome Sequencing.</title>
        <authorList>
            <person name="Lai Q."/>
        </authorList>
    </citation>
    <scope>NUCLEOTIDE SEQUENCE [LARGE SCALE GENOMIC DNA]</scope>
    <source>
        <strain evidence="1 2">22II-S11-z7</strain>
    </source>
</reference>
<name>A0A023BXT8_9FLAO</name>
<accession>A0A023BXT8</accession>